<evidence type="ECO:0000256" key="9">
    <source>
        <dbReference type="ARBA" id="ARBA00022842"/>
    </source>
</evidence>
<evidence type="ECO:0000256" key="5">
    <source>
        <dbReference type="ARBA" id="ARBA00022723"/>
    </source>
</evidence>
<gene>
    <name evidence="11 12" type="primary">thiM</name>
    <name evidence="12" type="ORF">ACFSYH_02585</name>
</gene>
<feature type="binding site" evidence="11">
    <location>
        <position position="131"/>
    </location>
    <ligand>
        <name>ATP</name>
        <dbReference type="ChEBI" id="CHEBI:30616"/>
    </ligand>
</feature>
<dbReference type="HAMAP" id="MF_00228">
    <property type="entry name" value="Thz_kinase"/>
    <property type="match status" value="1"/>
</dbReference>
<keyword evidence="7 11" id="KW-0418">Kinase</keyword>
<sequence>MPRILLPDFVLPEISTLSGMVDTVRAKTPLVQCLTNAVVMQFTANVVLAAGGSPAMVDIADEAGPFARIASGVLINVGTPYANRREAMVEAAHSAQQGGTPWVLDPVAVGALPVRTALASDLLEFRPTAIRGNASEIVALAGQGVGGRGTDSTAHIEEAFDAALSLSRHTGAVVCVSGERDLIVQAGHSESIAQVGTPRTDRVVCVDNGSELLTKVTGGGCALGAVVAAYLGILRTDPFLAAVLAHSVYGVAAEYAERQASGPGTFAVHFVDALAAADGGAFAAHGRVTVADDMAAKNPENS</sequence>
<organism evidence="12 13">
    <name type="scientific">Populibacterium corticicola</name>
    <dbReference type="NCBI Taxonomy" id="1812826"/>
    <lineage>
        <taxon>Bacteria</taxon>
        <taxon>Bacillati</taxon>
        <taxon>Actinomycetota</taxon>
        <taxon>Actinomycetes</taxon>
        <taxon>Micrococcales</taxon>
        <taxon>Jonesiaceae</taxon>
        <taxon>Populibacterium</taxon>
    </lineage>
</organism>
<evidence type="ECO:0000256" key="10">
    <source>
        <dbReference type="ARBA" id="ARBA00022977"/>
    </source>
</evidence>
<keyword evidence="13" id="KW-1185">Reference proteome</keyword>
<comment type="function">
    <text evidence="11">Catalyzes the phosphorylation of the hydroxyl group of 4-methyl-5-beta-hydroxyethylthiazole (THZ).</text>
</comment>
<feature type="binding site" evidence="11">
    <location>
        <position position="56"/>
    </location>
    <ligand>
        <name>substrate</name>
    </ligand>
</feature>
<dbReference type="GO" id="GO:0004417">
    <property type="term" value="F:hydroxyethylthiazole kinase activity"/>
    <property type="evidence" value="ECO:0007669"/>
    <property type="project" value="UniProtKB-EC"/>
</dbReference>
<evidence type="ECO:0000256" key="6">
    <source>
        <dbReference type="ARBA" id="ARBA00022741"/>
    </source>
</evidence>
<reference evidence="13" key="1">
    <citation type="journal article" date="2019" name="Int. J. Syst. Evol. Microbiol.">
        <title>The Global Catalogue of Microorganisms (GCM) 10K type strain sequencing project: providing services to taxonomists for standard genome sequencing and annotation.</title>
        <authorList>
            <consortium name="The Broad Institute Genomics Platform"/>
            <consortium name="The Broad Institute Genome Sequencing Center for Infectious Disease"/>
            <person name="Wu L."/>
            <person name="Ma J."/>
        </authorList>
    </citation>
    <scope>NUCLEOTIDE SEQUENCE [LARGE SCALE GENOMIC DNA]</scope>
    <source>
        <strain evidence="13">KCTC 33576</strain>
    </source>
</reference>
<evidence type="ECO:0000313" key="12">
    <source>
        <dbReference type="EMBL" id="MFD2839453.1"/>
    </source>
</evidence>
<dbReference type="Proteomes" id="UP001597391">
    <property type="component" value="Unassembled WGS sequence"/>
</dbReference>
<keyword evidence="6 11" id="KW-0547">Nucleotide-binding</keyword>
<dbReference type="PRINTS" id="PR01099">
    <property type="entry name" value="HYETHTZKNASE"/>
</dbReference>
<feature type="binding site" evidence="11">
    <location>
        <position position="218"/>
    </location>
    <ligand>
        <name>substrate</name>
    </ligand>
</feature>
<comment type="pathway">
    <text evidence="3 11">Cofactor biosynthesis; thiamine diphosphate biosynthesis; 4-methyl-5-(2-phosphoethyl)-thiazole from 5-(2-hydroxyethyl)-4-methylthiazole: step 1/1.</text>
</comment>
<dbReference type="Pfam" id="PF02110">
    <property type="entry name" value="HK"/>
    <property type="match status" value="1"/>
</dbReference>
<dbReference type="NCBIfam" id="NF006830">
    <property type="entry name" value="PRK09355.1"/>
    <property type="match status" value="1"/>
</dbReference>
<dbReference type="Gene3D" id="3.40.1190.20">
    <property type="match status" value="1"/>
</dbReference>
<evidence type="ECO:0000256" key="3">
    <source>
        <dbReference type="ARBA" id="ARBA00004868"/>
    </source>
</evidence>
<evidence type="ECO:0000256" key="8">
    <source>
        <dbReference type="ARBA" id="ARBA00022840"/>
    </source>
</evidence>
<keyword evidence="5 11" id="KW-0479">Metal-binding</keyword>
<accession>A0ABW5XCK2</accession>
<comment type="similarity">
    <text evidence="11">Belongs to the Thz kinase family.</text>
</comment>
<dbReference type="CDD" id="cd01170">
    <property type="entry name" value="THZ_kinase"/>
    <property type="match status" value="1"/>
</dbReference>
<comment type="catalytic activity">
    <reaction evidence="1 11">
        <text>5-(2-hydroxyethyl)-4-methylthiazole + ATP = 4-methyl-5-(2-phosphooxyethyl)-thiazole + ADP + H(+)</text>
        <dbReference type="Rhea" id="RHEA:24212"/>
        <dbReference type="ChEBI" id="CHEBI:15378"/>
        <dbReference type="ChEBI" id="CHEBI:17957"/>
        <dbReference type="ChEBI" id="CHEBI:30616"/>
        <dbReference type="ChEBI" id="CHEBI:58296"/>
        <dbReference type="ChEBI" id="CHEBI:456216"/>
        <dbReference type="EC" id="2.7.1.50"/>
    </reaction>
</comment>
<dbReference type="PIRSF" id="PIRSF000513">
    <property type="entry name" value="Thz_kinase"/>
    <property type="match status" value="1"/>
</dbReference>
<dbReference type="RefSeq" id="WP_377464926.1">
    <property type="nucleotide sequence ID" value="NZ_JBHUOP010000001.1"/>
</dbReference>
<dbReference type="SUPFAM" id="SSF53613">
    <property type="entry name" value="Ribokinase-like"/>
    <property type="match status" value="1"/>
</dbReference>
<keyword evidence="8 11" id="KW-0067">ATP-binding</keyword>
<comment type="caution">
    <text evidence="12">The sequence shown here is derived from an EMBL/GenBank/DDBJ whole genome shotgun (WGS) entry which is preliminary data.</text>
</comment>
<dbReference type="EC" id="2.7.1.50" evidence="11"/>
<evidence type="ECO:0000313" key="13">
    <source>
        <dbReference type="Proteomes" id="UP001597391"/>
    </source>
</evidence>
<dbReference type="InterPro" id="IPR000417">
    <property type="entry name" value="Hyethyz_kinase"/>
</dbReference>
<evidence type="ECO:0000256" key="4">
    <source>
        <dbReference type="ARBA" id="ARBA00022679"/>
    </source>
</evidence>
<name>A0ABW5XCK2_9MICO</name>
<proteinExistence type="inferred from homology"/>
<keyword evidence="10 11" id="KW-0784">Thiamine biosynthesis</keyword>
<dbReference type="InterPro" id="IPR029056">
    <property type="entry name" value="Ribokinase-like"/>
</dbReference>
<evidence type="ECO:0000256" key="7">
    <source>
        <dbReference type="ARBA" id="ARBA00022777"/>
    </source>
</evidence>
<evidence type="ECO:0000256" key="11">
    <source>
        <dbReference type="HAMAP-Rule" id="MF_00228"/>
    </source>
</evidence>
<dbReference type="EMBL" id="JBHUOP010000001">
    <property type="protein sequence ID" value="MFD2839453.1"/>
    <property type="molecule type" value="Genomic_DNA"/>
</dbReference>
<feature type="binding site" evidence="11">
    <location>
        <position position="177"/>
    </location>
    <ligand>
        <name>ATP</name>
        <dbReference type="ChEBI" id="CHEBI:30616"/>
    </ligand>
</feature>
<comment type="cofactor">
    <cofactor evidence="2 11">
        <name>Mg(2+)</name>
        <dbReference type="ChEBI" id="CHEBI:18420"/>
    </cofactor>
</comment>
<keyword evidence="9 11" id="KW-0460">Magnesium</keyword>
<protein>
    <recommendedName>
        <fullName evidence="11">Hydroxyethylthiazole kinase</fullName>
        <ecNumber evidence="11">2.7.1.50</ecNumber>
    </recommendedName>
    <alternativeName>
        <fullName evidence="11">4-methyl-5-beta-hydroxyethylthiazole kinase</fullName>
        <shortName evidence="11">TH kinase</shortName>
        <shortName evidence="11">Thz kinase</shortName>
    </alternativeName>
</protein>
<evidence type="ECO:0000256" key="1">
    <source>
        <dbReference type="ARBA" id="ARBA00001771"/>
    </source>
</evidence>
<evidence type="ECO:0000256" key="2">
    <source>
        <dbReference type="ARBA" id="ARBA00001946"/>
    </source>
</evidence>
<keyword evidence="4 11" id="KW-0808">Transferase</keyword>